<comment type="catalytic activity">
    <reaction evidence="6">
        <text>acetate + ATP = acetyl phosphate + ADP</text>
        <dbReference type="Rhea" id="RHEA:11352"/>
        <dbReference type="ChEBI" id="CHEBI:22191"/>
        <dbReference type="ChEBI" id="CHEBI:30089"/>
        <dbReference type="ChEBI" id="CHEBI:30616"/>
        <dbReference type="ChEBI" id="CHEBI:456216"/>
        <dbReference type="EC" id="2.7.2.1"/>
    </reaction>
</comment>
<feature type="binding site" evidence="6">
    <location>
        <position position="388"/>
    </location>
    <ligand>
        <name>Mg(2+)</name>
        <dbReference type="ChEBI" id="CHEBI:18420"/>
    </ligand>
</feature>
<feature type="binding site" evidence="6">
    <location>
        <position position="14"/>
    </location>
    <ligand>
        <name>ATP</name>
        <dbReference type="ChEBI" id="CHEBI:30616"/>
    </ligand>
</feature>
<evidence type="ECO:0000313" key="8">
    <source>
        <dbReference type="EMBL" id="AHH03616.1"/>
    </source>
</evidence>
<comment type="similarity">
    <text evidence="1 6 7">Belongs to the acetokinase family.</text>
</comment>
<sequence>MKILTLNTGSSSLKFTLYQHKNTQILASGTIEKIKTKKSIIKIKTQNDLLEKIDKHIKSHKEALKQLIKILTNKKLNIINNLNEIQGIGHRIVHGGPNFKNSVILNENILSELEKISALAPLHNPTAIKVIEITLKIFPNAKQVLCFDTSWHQTMNENAFLYATPYSWYKDYNIRKYGFHGLSYAYITKRVATILNKHKKDLNLIILHLGNGSSINAVKKGISYDTSMGLTPLEGLVMGTRSGDIDPAIIPLMSKLLNKTPRKIEEILNKESGMLGISLKSNDLRDIWEGVKNNEYNSKLAVEIMAYRIKKYIGSYLAILEFNIDAIVFTAGIGVTDYGIRELSLKGFEKIGIEIDLQKNNLAREKNIESDISSEKSKTKILVIPTNEELTILEDTYNLITEHSRNLK</sequence>
<comment type="subunit">
    <text evidence="6">Homodimer.</text>
</comment>
<keyword evidence="6" id="KW-0963">Cytoplasm</keyword>
<feature type="binding site" evidence="6">
    <location>
        <begin position="208"/>
        <end position="212"/>
    </location>
    <ligand>
        <name>ATP</name>
        <dbReference type="ChEBI" id="CHEBI:30616"/>
    </ligand>
</feature>
<dbReference type="InterPro" id="IPR043129">
    <property type="entry name" value="ATPase_NBD"/>
</dbReference>
<feature type="binding site" evidence="6">
    <location>
        <position position="91"/>
    </location>
    <ligand>
        <name>substrate</name>
    </ligand>
</feature>
<protein>
    <recommendedName>
        <fullName evidence="6">Acetate kinase</fullName>
        <ecNumber evidence="6">2.7.2.1</ecNumber>
    </recommendedName>
    <alternativeName>
        <fullName evidence="6">Acetokinase</fullName>
    </alternativeName>
</protein>
<dbReference type="PANTHER" id="PTHR21060:SF15">
    <property type="entry name" value="ACETATE KINASE-RELATED"/>
    <property type="match status" value="1"/>
</dbReference>
<dbReference type="CDD" id="cd24010">
    <property type="entry name" value="ASKHA_NBD_AcK_PK"/>
    <property type="match status" value="1"/>
</dbReference>
<dbReference type="Proteomes" id="UP000019269">
    <property type="component" value="Chromosome"/>
</dbReference>
<dbReference type="NCBIfam" id="TIGR00016">
    <property type="entry name" value="ackA"/>
    <property type="match status" value="1"/>
</dbReference>
<dbReference type="PRINTS" id="PR00471">
    <property type="entry name" value="ACETATEKNASE"/>
</dbReference>
<keyword evidence="6" id="KW-0479">Metal-binding</keyword>
<dbReference type="Pfam" id="PF00871">
    <property type="entry name" value="Acetate_kinase"/>
    <property type="match status" value="1"/>
</dbReference>
<feature type="site" description="Transition state stabilizer" evidence="6">
    <location>
        <position position="241"/>
    </location>
</feature>
<evidence type="ECO:0000256" key="1">
    <source>
        <dbReference type="ARBA" id="ARBA00008748"/>
    </source>
</evidence>
<dbReference type="EC" id="2.7.2.1" evidence="6"/>
<dbReference type="InterPro" id="IPR000890">
    <property type="entry name" value="Aliphatic_acid_kin_short-chain"/>
</dbReference>
<dbReference type="EMBL" id="CP004146">
    <property type="protein sequence ID" value="AHH03616.1"/>
    <property type="molecule type" value="Genomic_DNA"/>
</dbReference>
<comment type="function">
    <text evidence="6">Catalyzes the formation of acetyl phosphate from acetate and ATP. Can also catalyze the reverse reaction.</text>
</comment>
<evidence type="ECO:0000256" key="3">
    <source>
        <dbReference type="ARBA" id="ARBA00022741"/>
    </source>
</evidence>
<comment type="subcellular location">
    <subcellularLocation>
        <location evidence="6">Cytoplasm</location>
    </subcellularLocation>
</comment>
<proteinExistence type="inferred from homology"/>
<comment type="caution">
    <text evidence="6">Lacks conserved residue(s) required for the propagation of feature annotation.</text>
</comment>
<dbReference type="PANTHER" id="PTHR21060">
    <property type="entry name" value="ACETATE KINASE"/>
    <property type="match status" value="1"/>
</dbReference>
<dbReference type="SUPFAM" id="SSF53067">
    <property type="entry name" value="Actin-like ATPase domain"/>
    <property type="match status" value="2"/>
</dbReference>
<evidence type="ECO:0000256" key="5">
    <source>
        <dbReference type="ARBA" id="ARBA00022840"/>
    </source>
</evidence>
<accession>A0ABN4C4I3</accession>
<organism evidence="8 9">
    <name type="scientific">Borrelia nietonii YOR</name>
    <dbReference type="NCBI Taxonomy" id="1293576"/>
    <lineage>
        <taxon>Bacteria</taxon>
        <taxon>Pseudomonadati</taxon>
        <taxon>Spirochaetota</taxon>
        <taxon>Spirochaetia</taxon>
        <taxon>Spirochaetales</taxon>
        <taxon>Borreliaceae</taxon>
        <taxon>Borrelia</taxon>
        <taxon>Borrelia nietonii</taxon>
    </lineage>
</organism>
<keyword evidence="6" id="KW-0460">Magnesium</keyword>
<dbReference type="RefSeq" id="WP_025399930.1">
    <property type="nucleotide sequence ID" value="NZ_CP004146.1"/>
</dbReference>
<keyword evidence="5 6" id="KW-0067">ATP-binding</keyword>
<evidence type="ECO:0000256" key="4">
    <source>
        <dbReference type="ARBA" id="ARBA00022777"/>
    </source>
</evidence>
<dbReference type="PROSITE" id="PS01075">
    <property type="entry name" value="ACETATE_KINASE_1"/>
    <property type="match status" value="1"/>
</dbReference>
<dbReference type="Gene3D" id="3.30.420.40">
    <property type="match status" value="2"/>
</dbReference>
<reference evidence="8" key="1">
    <citation type="submission" date="2013-02" db="EMBL/GenBank/DDBJ databases">
        <title>Comparative genomics of Borrelia species.</title>
        <authorList>
            <person name="Schwan T.G."/>
            <person name="Raffel S.J."/>
            <person name="Porcella S.F."/>
        </authorList>
    </citation>
    <scope>NUCLEOTIDE SEQUENCE [LARGE SCALE GENOMIC DNA]</scope>
    <source>
        <strain evidence="8">YOR</strain>
    </source>
</reference>
<keyword evidence="2 6" id="KW-0808">Transferase</keyword>
<dbReference type="PIRSF" id="PIRSF000722">
    <property type="entry name" value="Acetate_prop_kin"/>
    <property type="match status" value="1"/>
</dbReference>
<comment type="cofactor">
    <cofactor evidence="6">
        <name>Mg(2+)</name>
        <dbReference type="ChEBI" id="CHEBI:18420"/>
    </cofactor>
    <cofactor evidence="6">
        <name>Mn(2+)</name>
        <dbReference type="ChEBI" id="CHEBI:29035"/>
    </cofactor>
    <text evidence="6">Mg(2+). Can also accept Mn(2+).</text>
</comment>
<dbReference type="PROSITE" id="PS01076">
    <property type="entry name" value="ACETATE_KINASE_2"/>
    <property type="match status" value="1"/>
</dbReference>
<evidence type="ECO:0000256" key="2">
    <source>
        <dbReference type="ARBA" id="ARBA00022679"/>
    </source>
</evidence>
<keyword evidence="3 6" id="KW-0547">Nucleotide-binding</keyword>
<gene>
    <name evidence="6" type="primary">ackA</name>
    <name evidence="8" type="ORF">BHY_0665</name>
</gene>
<dbReference type="HAMAP" id="MF_00020">
    <property type="entry name" value="Acetate_kinase"/>
    <property type="match status" value="1"/>
</dbReference>
<feature type="site" description="Transition state stabilizer" evidence="6">
    <location>
        <position position="180"/>
    </location>
</feature>
<name>A0ABN4C4I3_9SPIR</name>
<dbReference type="InterPro" id="IPR004372">
    <property type="entry name" value="Ac/propionate_kinase"/>
</dbReference>
<keyword evidence="9" id="KW-1185">Reference proteome</keyword>
<dbReference type="GO" id="GO:0008776">
    <property type="term" value="F:acetate kinase activity"/>
    <property type="evidence" value="ECO:0007669"/>
    <property type="project" value="UniProtKB-EC"/>
</dbReference>
<feature type="binding site" evidence="6">
    <location>
        <position position="7"/>
    </location>
    <ligand>
        <name>Mg(2+)</name>
        <dbReference type="ChEBI" id="CHEBI:18420"/>
    </ligand>
</feature>
<keyword evidence="4 6" id="KW-0418">Kinase</keyword>
<feature type="binding site" evidence="6">
    <location>
        <begin position="283"/>
        <end position="285"/>
    </location>
    <ligand>
        <name>ATP</name>
        <dbReference type="ChEBI" id="CHEBI:30616"/>
    </ligand>
</feature>
<feature type="active site" description="Proton donor/acceptor" evidence="6">
    <location>
        <position position="148"/>
    </location>
</feature>
<evidence type="ECO:0000256" key="7">
    <source>
        <dbReference type="RuleBase" id="RU003835"/>
    </source>
</evidence>
<evidence type="ECO:0000256" key="6">
    <source>
        <dbReference type="HAMAP-Rule" id="MF_00020"/>
    </source>
</evidence>
<dbReference type="InterPro" id="IPR023865">
    <property type="entry name" value="Aliphatic_acid_kinase_CS"/>
</dbReference>
<evidence type="ECO:0000313" key="9">
    <source>
        <dbReference type="Proteomes" id="UP000019269"/>
    </source>
</evidence>
<comment type="pathway">
    <text evidence="6">Metabolic intermediate biosynthesis; acetyl-CoA biosynthesis; acetyl-CoA from acetate: step 1/2.</text>
</comment>